<gene>
    <name evidence="4" type="ORF">C1280_05255</name>
</gene>
<dbReference type="InterPro" id="IPR027558">
    <property type="entry name" value="Pre_pil_HX9DG_C"/>
</dbReference>
<dbReference type="KEGG" id="gog:C1280_05255"/>
<dbReference type="Gene3D" id="3.30.700.10">
    <property type="entry name" value="Glycoprotein, Type 4 Pilin"/>
    <property type="match status" value="1"/>
</dbReference>
<keyword evidence="5" id="KW-1185">Reference proteome</keyword>
<dbReference type="GO" id="GO:0015627">
    <property type="term" value="C:type II protein secretion system complex"/>
    <property type="evidence" value="ECO:0007669"/>
    <property type="project" value="InterPro"/>
</dbReference>
<keyword evidence="2" id="KW-0472">Membrane</keyword>
<reference evidence="4 5" key="1">
    <citation type="submission" date="2018-01" db="EMBL/GenBank/DDBJ databases">
        <title>G. obscuriglobus.</title>
        <authorList>
            <person name="Franke J."/>
            <person name="Blomberg W."/>
            <person name="Selmecki A."/>
        </authorList>
    </citation>
    <scope>NUCLEOTIDE SEQUENCE [LARGE SCALE GENOMIC DNA]</scope>
    <source>
        <strain evidence="4 5">DSM 5831</strain>
    </source>
</reference>
<evidence type="ECO:0000313" key="4">
    <source>
        <dbReference type="EMBL" id="AWM42141.1"/>
    </source>
</evidence>
<evidence type="ECO:0000259" key="3">
    <source>
        <dbReference type="Pfam" id="PF07596"/>
    </source>
</evidence>
<evidence type="ECO:0000256" key="1">
    <source>
        <dbReference type="ARBA" id="ARBA00022481"/>
    </source>
</evidence>
<proteinExistence type="predicted"/>
<evidence type="ECO:0000256" key="2">
    <source>
        <dbReference type="SAM" id="Phobius"/>
    </source>
</evidence>
<keyword evidence="2" id="KW-1133">Transmembrane helix</keyword>
<dbReference type="GO" id="GO:0015628">
    <property type="term" value="P:protein secretion by the type II secretion system"/>
    <property type="evidence" value="ECO:0007669"/>
    <property type="project" value="InterPro"/>
</dbReference>
<dbReference type="EMBL" id="CP025958">
    <property type="protein sequence ID" value="AWM42141.1"/>
    <property type="molecule type" value="Genomic_DNA"/>
</dbReference>
<feature type="domain" description="DUF1559" evidence="3">
    <location>
        <begin position="43"/>
        <end position="295"/>
    </location>
</feature>
<dbReference type="Pfam" id="PF07596">
    <property type="entry name" value="SBP_bac_10"/>
    <property type="match status" value="1"/>
</dbReference>
<dbReference type="OrthoDB" id="261883at2"/>
<dbReference type="NCBIfam" id="TIGR04294">
    <property type="entry name" value="pre_pil_HX9DG"/>
    <property type="match status" value="1"/>
</dbReference>
<sequence>MHFAPTLPPTTRPARRAGFTLIELLVVIAIIAVLIGLLLPAVQKVRDAAARMSCQNNLKQMALALTNYEVRNGKYPGSNTFGPYNGWPVLILPDLEQEAVRNTYVATANWYDAVNEVPRNSKVKTFLCPSANGARSGRSAAPGGPASYTAAAWDYSNVAVVALALLTDLGYQDPSAVWRGVMSSQGSTVAQITDGLSNTLLLVEDANRPEYWVKGKRVSDRDPSFGGDGTATGTLVGGTWADHDKGFGIEGTSADGNTFVGPCAINCNNSFEIYAFHTGGANVAMADGSVRFLREGMAIRTLAALGTRGGGEVVPADF</sequence>
<name>A0A2Z3HB15_9BACT</name>
<dbReference type="InterPro" id="IPR012902">
    <property type="entry name" value="N_methyl_site"/>
</dbReference>
<dbReference type="PROSITE" id="PS00409">
    <property type="entry name" value="PROKAR_NTER_METHYL"/>
    <property type="match status" value="1"/>
</dbReference>
<dbReference type="PRINTS" id="PR00813">
    <property type="entry name" value="BCTERIALGSPG"/>
</dbReference>
<feature type="transmembrane region" description="Helical" evidence="2">
    <location>
        <begin position="20"/>
        <end position="42"/>
    </location>
</feature>
<keyword evidence="2" id="KW-0812">Transmembrane</keyword>
<dbReference type="RefSeq" id="WP_109571453.1">
    <property type="nucleotide sequence ID" value="NZ_CP025958.1"/>
</dbReference>
<dbReference type="PANTHER" id="PTHR30093:SF2">
    <property type="entry name" value="TYPE II SECRETION SYSTEM PROTEIN H"/>
    <property type="match status" value="1"/>
</dbReference>
<organism evidence="4 5">
    <name type="scientific">Gemmata obscuriglobus</name>
    <dbReference type="NCBI Taxonomy" id="114"/>
    <lineage>
        <taxon>Bacteria</taxon>
        <taxon>Pseudomonadati</taxon>
        <taxon>Planctomycetota</taxon>
        <taxon>Planctomycetia</taxon>
        <taxon>Gemmatales</taxon>
        <taxon>Gemmataceae</taxon>
        <taxon>Gemmata</taxon>
    </lineage>
</organism>
<dbReference type="SUPFAM" id="SSF54523">
    <property type="entry name" value="Pili subunits"/>
    <property type="match status" value="1"/>
</dbReference>
<evidence type="ECO:0000313" key="5">
    <source>
        <dbReference type="Proteomes" id="UP000245802"/>
    </source>
</evidence>
<dbReference type="Pfam" id="PF07963">
    <property type="entry name" value="N_methyl"/>
    <property type="match status" value="1"/>
</dbReference>
<dbReference type="InterPro" id="IPR011453">
    <property type="entry name" value="DUF1559"/>
</dbReference>
<dbReference type="AlphaFoldDB" id="A0A2Z3HB15"/>
<dbReference type="InterPro" id="IPR000983">
    <property type="entry name" value="Bac_GSPG_pilin"/>
</dbReference>
<dbReference type="NCBIfam" id="TIGR02532">
    <property type="entry name" value="IV_pilin_GFxxxE"/>
    <property type="match status" value="1"/>
</dbReference>
<accession>A0A2Z3HB15</accession>
<dbReference type="PANTHER" id="PTHR30093">
    <property type="entry name" value="GENERAL SECRETION PATHWAY PROTEIN G"/>
    <property type="match status" value="1"/>
</dbReference>
<protein>
    <submittedName>
        <fullName evidence="4">Prepilin-type cleavage/methylation domain-containing protein</fullName>
    </submittedName>
</protein>
<keyword evidence="1" id="KW-0488">Methylation</keyword>
<dbReference type="Proteomes" id="UP000245802">
    <property type="component" value="Chromosome"/>
</dbReference>
<dbReference type="InterPro" id="IPR045584">
    <property type="entry name" value="Pilin-like"/>
</dbReference>